<dbReference type="AlphaFoldDB" id="A0AA46P8S6"/>
<organism evidence="2 3">
    <name type="scientific">Rhodococcus aetherivorans</name>
    <dbReference type="NCBI Taxonomy" id="191292"/>
    <lineage>
        <taxon>Bacteria</taxon>
        <taxon>Bacillati</taxon>
        <taxon>Actinomycetota</taxon>
        <taxon>Actinomycetes</taxon>
        <taxon>Mycobacteriales</taxon>
        <taxon>Nocardiaceae</taxon>
        <taxon>Rhodococcus</taxon>
    </lineage>
</organism>
<gene>
    <name evidence="2" type="ORF">OCS65_28150</name>
</gene>
<feature type="region of interest" description="Disordered" evidence="1">
    <location>
        <begin position="16"/>
        <end position="59"/>
    </location>
</feature>
<evidence type="ECO:0000313" key="3">
    <source>
        <dbReference type="Proteomes" id="UP001163947"/>
    </source>
</evidence>
<keyword evidence="2" id="KW-0614">Plasmid</keyword>
<protein>
    <submittedName>
        <fullName evidence="2">Uncharacterized protein</fullName>
    </submittedName>
</protein>
<evidence type="ECO:0000256" key="1">
    <source>
        <dbReference type="SAM" id="MobiDB-lite"/>
    </source>
</evidence>
<sequence length="59" mass="6014">MTAVVEASVVVGAVLEEDDTDDDGSGVVSTSPLDEHPDTPSAVAPAIDTTGAHRRAVPW</sequence>
<evidence type="ECO:0000313" key="2">
    <source>
        <dbReference type="EMBL" id="UYF97185.1"/>
    </source>
</evidence>
<dbReference type="RefSeq" id="WP_263510457.1">
    <property type="nucleotide sequence ID" value="NZ_CP106983.1"/>
</dbReference>
<proteinExistence type="predicted"/>
<dbReference type="EMBL" id="CP106983">
    <property type="protein sequence ID" value="UYF97185.1"/>
    <property type="molecule type" value="Genomic_DNA"/>
</dbReference>
<dbReference type="Proteomes" id="UP001163947">
    <property type="component" value="Plasmid pN2"/>
</dbReference>
<reference evidence="2" key="1">
    <citation type="submission" date="2022-09" db="EMBL/GenBank/DDBJ databases">
        <title>The genome sequence of Rhodococcus aetherivorans N1.</title>
        <authorList>
            <person name="Jiang W."/>
        </authorList>
    </citation>
    <scope>NUCLEOTIDE SEQUENCE</scope>
    <source>
        <strain evidence="2">N1</strain>
        <plasmid evidence="2">pN2</plasmid>
    </source>
</reference>
<name>A0AA46P8S6_9NOCA</name>
<dbReference type="GeneID" id="83624376"/>
<geneLocation type="plasmid" evidence="2 3">
    <name>pN2</name>
</geneLocation>
<accession>A0AA46P8S6</accession>